<accession>A0A1Y3BK08</accession>
<evidence type="ECO:0000313" key="2">
    <source>
        <dbReference type="Proteomes" id="UP000194236"/>
    </source>
</evidence>
<protein>
    <submittedName>
        <fullName evidence="1">Uncharacterized protein</fullName>
    </submittedName>
</protein>
<dbReference type="EMBL" id="MUJZ01020693">
    <property type="protein sequence ID" value="OTF79936.1"/>
    <property type="molecule type" value="Genomic_DNA"/>
</dbReference>
<keyword evidence="2" id="KW-1185">Reference proteome</keyword>
<reference evidence="1 2" key="1">
    <citation type="submission" date="2017-03" db="EMBL/GenBank/DDBJ databases">
        <title>Genome Survey of Euroglyphus maynei.</title>
        <authorList>
            <person name="Arlian L.G."/>
            <person name="Morgan M.S."/>
            <person name="Rider S.D."/>
        </authorList>
    </citation>
    <scope>NUCLEOTIDE SEQUENCE [LARGE SCALE GENOMIC DNA]</scope>
    <source>
        <strain evidence="1">Arlian Lab</strain>
        <tissue evidence="1">Whole body</tissue>
    </source>
</reference>
<sequence length="68" mass="8059">MLYQNVEHQTGILSDARTYGLPTFLPQQQQQIQQHMLAIPDGQNGSIYVCILFMKNQKMNHHYKHYLR</sequence>
<name>A0A1Y3BK08_EURMA</name>
<dbReference type="AlphaFoldDB" id="A0A1Y3BK08"/>
<comment type="caution">
    <text evidence="1">The sequence shown here is derived from an EMBL/GenBank/DDBJ whole genome shotgun (WGS) entry which is preliminary data.</text>
</comment>
<dbReference type="OrthoDB" id="10684361at2759"/>
<proteinExistence type="predicted"/>
<gene>
    <name evidence="1" type="ORF">BLA29_013616</name>
</gene>
<evidence type="ECO:0000313" key="1">
    <source>
        <dbReference type="EMBL" id="OTF79936.1"/>
    </source>
</evidence>
<dbReference type="Proteomes" id="UP000194236">
    <property type="component" value="Unassembled WGS sequence"/>
</dbReference>
<organism evidence="1 2">
    <name type="scientific">Euroglyphus maynei</name>
    <name type="common">Mayne's house dust mite</name>
    <dbReference type="NCBI Taxonomy" id="6958"/>
    <lineage>
        <taxon>Eukaryota</taxon>
        <taxon>Metazoa</taxon>
        <taxon>Ecdysozoa</taxon>
        <taxon>Arthropoda</taxon>
        <taxon>Chelicerata</taxon>
        <taxon>Arachnida</taxon>
        <taxon>Acari</taxon>
        <taxon>Acariformes</taxon>
        <taxon>Sarcoptiformes</taxon>
        <taxon>Astigmata</taxon>
        <taxon>Psoroptidia</taxon>
        <taxon>Analgoidea</taxon>
        <taxon>Pyroglyphidae</taxon>
        <taxon>Pyroglyphinae</taxon>
        <taxon>Euroglyphus</taxon>
    </lineage>
</organism>